<feature type="non-terminal residue" evidence="4">
    <location>
        <position position="1"/>
    </location>
</feature>
<reference evidence="4 5" key="1">
    <citation type="submission" date="2015-02" db="EMBL/GenBank/DDBJ databases">
        <title>Single-cell genomics of uncultivated deep-branching MTB reveals a conserved set of magnetosome genes.</title>
        <authorList>
            <person name="Kolinko S."/>
            <person name="Richter M."/>
            <person name="Glockner F.O."/>
            <person name="Brachmann A."/>
            <person name="Schuler D."/>
        </authorList>
    </citation>
    <scope>NUCLEOTIDE SEQUENCE [LARGE SCALE GENOMIC DNA]</scope>
    <source>
        <strain evidence="4">TM-1</strain>
    </source>
</reference>
<dbReference type="EMBL" id="LACI01002458">
    <property type="protein sequence ID" value="KJU81986.1"/>
    <property type="molecule type" value="Genomic_DNA"/>
</dbReference>
<gene>
    <name evidence="4" type="ORF">MBAV_005821</name>
</gene>
<evidence type="ECO:0000259" key="3">
    <source>
        <dbReference type="PROSITE" id="PS50109"/>
    </source>
</evidence>
<comment type="caution">
    <text evidence="4">The sequence shown here is derived from an EMBL/GenBank/DDBJ whole genome shotgun (WGS) entry which is preliminary data.</text>
</comment>
<protein>
    <recommendedName>
        <fullName evidence="2">histidine kinase</fullName>
        <ecNumber evidence="2">2.7.13.3</ecNumber>
    </recommendedName>
</protein>
<dbReference type="Proteomes" id="UP000033423">
    <property type="component" value="Unassembled WGS sequence"/>
</dbReference>
<dbReference type="Gene3D" id="3.30.565.10">
    <property type="entry name" value="Histidine kinase-like ATPase, C-terminal domain"/>
    <property type="match status" value="1"/>
</dbReference>
<dbReference type="PRINTS" id="PR00344">
    <property type="entry name" value="BCTRLSENSOR"/>
</dbReference>
<dbReference type="PANTHER" id="PTHR43065">
    <property type="entry name" value="SENSOR HISTIDINE KINASE"/>
    <property type="match status" value="1"/>
</dbReference>
<accession>A0A0F3GJB5</accession>
<evidence type="ECO:0000256" key="2">
    <source>
        <dbReference type="ARBA" id="ARBA00012438"/>
    </source>
</evidence>
<dbReference type="InterPro" id="IPR005467">
    <property type="entry name" value="His_kinase_dom"/>
</dbReference>
<keyword evidence="4" id="KW-0418">Kinase</keyword>
<dbReference type="SMART" id="SM00387">
    <property type="entry name" value="HATPase_c"/>
    <property type="match status" value="1"/>
</dbReference>
<comment type="catalytic activity">
    <reaction evidence="1">
        <text>ATP + protein L-histidine = ADP + protein N-phospho-L-histidine.</text>
        <dbReference type="EC" id="2.7.13.3"/>
    </reaction>
</comment>
<proteinExistence type="predicted"/>
<dbReference type="AlphaFoldDB" id="A0A0F3GJB5"/>
<organism evidence="4 5">
    <name type="scientific">Candidatus Magnetobacterium bavaricum</name>
    <dbReference type="NCBI Taxonomy" id="29290"/>
    <lineage>
        <taxon>Bacteria</taxon>
        <taxon>Pseudomonadati</taxon>
        <taxon>Nitrospirota</taxon>
        <taxon>Thermodesulfovibrionia</taxon>
        <taxon>Thermodesulfovibrionales</taxon>
        <taxon>Candidatus Magnetobacteriaceae</taxon>
        <taxon>Candidatus Magnetobacterium</taxon>
    </lineage>
</organism>
<sequence>DRIKKIVSDLKTYSRMDRAEILETNINESITVTLDLLTHEFKGRITIVTEYADIPLIRCYSSQLNQVFMNILINACHAIEGKGEIKIKTSIENEMLHIDISDTGTGIPLEIREKLFDPFFTTKPIGEGTGLGLSVSLGIIKKHNGDIVVESIQGKGTTFTIKLPLTPGLV</sequence>
<dbReference type="GO" id="GO:0004673">
    <property type="term" value="F:protein histidine kinase activity"/>
    <property type="evidence" value="ECO:0007669"/>
    <property type="project" value="UniProtKB-EC"/>
</dbReference>
<name>A0A0F3GJB5_9BACT</name>
<dbReference type="InterPro" id="IPR004358">
    <property type="entry name" value="Sig_transdc_His_kin-like_C"/>
</dbReference>
<evidence type="ECO:0000256" key="1">
    <source>
        <dbReference type="ARBA" id="ARBA00000085"/>
    </source>
</evidence>
<dbReference type="PANTHER" id="PTHR43065:SF50">
    <property type="entry name" value="HISTIDINE KINASE"/>
    <property type="match status" value="1"/>
</dbReference>
<feature type="domain" description="Histidine kinase" evidence="3">
    <location>
        <begin position="1"/>
        <end position="167"/>
    </location>
</feature>
<dbReference type="Pfam" id="PF02518">
    <property type="entry name" value="HATPase_c"/>
    <property type="match status" value="1"/>
</dbReference>
<evidence type="ECO:0000313" key="5">
    <source>
        <dbReference type="Proteomes" id="UP000033423"/>
    </source>
</evidence>
<dbReference type="PROSITE" id="PS50109">
    <property type="entry name" value="HIS_KIN"/>
    <property type="match status" value="1"/>
</dbReference>
<dbReference type="EC" id="2.7.13.3" evidence="2"/>
<dbReference type="InterPro" id="IPR036890">
    <property type="entry name" value="HATPase_C_sf"/>
</dbReference>
<keyword evidence="4" id="KW-0808">Transferase</keyword>
<dbReference type="InterPro" id="IPR003594">
    <property type="entry name" value="HATPase_dom"/>
</dbReference>
<dbReference type="SUPFAM" id="SSF55874">
    <property type="entry name" value="ATPase domain of HSP90 chaperone/DNA topoisomerase II/histidine kinase"/>
    <property type="match status" value="1"/>
</dbReference>
<keyword evidence="5" id="KW-1185">Reference proteome</keyword>
<evidence type="ECO:0000313" key="4">
    <source>
        <dbReference type="EMBL" id="KJU81986.1"/>
    </source>
</evidence>